<dbReference type="PANTHER" id="PTHR42973:SF22">
    <property type="entry name" value="FAD-BINDING PCMH-TYPE DOMAIN-CONTAINING PROTEIN-RELATED"/>
    <property type="match status" value="1"/>
</dbReference>
<dbReference type="InterPro" id="IPR036318">
    <property type="entry name" value="FAD-bd_PCMH-like_sf"/>
</dbReference>
<organism evidence="6 7">
    <name type="scientific">Melanomma pulvis-pyrius CBS 109.77</name>
    <dbReference type="NCBI Taxonomy" id="1314802"/>
    <lineage>
        <taxon>Eukaryota</taxon>
        <taxon>Fungi</taxon>
        <taxon>Dikarya</taxon>
        <taxon>Ascomycota</taxon>
        <taxon>Pezizomycotina</taxon>
        <taxon>Dothideomycetes</taxon>
        <taxon>Pleosporomycetidae</taxon>
        <taxon>Pleosporales</taxon>
        <taxon>Melanommataceae</taxon>
        <taxon>Melanomma</taxon>
    </lineage>
</organism>
<dbReference type="AlphaFoldDB" id="A0A6A6WSQ0"/>
<evidence type="ECO:0000256" key="1">
    <source>
        <dbReference type="ARBA" id="ARBA00005466"/>
    </source>
</evidence>
<proteinExistence type="inferred from homology"/>
<evidence type="ECO:0000256" key="4">
    <source>
        <dbReference type="ARBA" id="ARBA00023002"/>
    </source>
</evidence>
<keyword evidence="3" id="KW-0274">FAD</keyword>
<keyword evidence="7" id="KW-1185">Reference proteome</keyword>
<reference evidence="6" key="1">
    <citation type="journal article" date="2020" name="Stud. Mycol.">
        <title>101 Dothideomycetes genomes: a test case for predicting lifestyles and emergence of pathogens.</title>
        <authorList>
            <person name="Haridas S."/>
            <person name="Albert R."/>
            <person name="Binder M."/>
            <person name="Bloem J."/>
            <person name="Labutti K."/>
            <person name="Salamov A."/>
            <person name="Andreopoulos B."/>
            <person name="Baker S."/>
            <person name="Barry K."/>
            <person name="Bills G."/>
            <person name="Bluhm B."/>
            <person name="Cannon C."/>
            <person name="Castanera R."/>
            <person name="Culley D."/>
            <person name="Daum C."/>
            <person name="Ezra D."/>
            <person name="Gonzalez J."/>
            <person name="Henrissat B."/>
            <person name="Kuo A."/>
            <person name="Liang C."/>
            <person name="Lipzen A."/>
            <person name="Lutzoni F."/>
            <person name="Magnuson J."/>
            <person name="Mondo S."/>
            <person name="Nolan M."/>
            <person name="Ohm R."/>
            <person name="Pangilinan J."/>
            <person name="Park H.-J."/>
            <person name="Ramirez L."/>
            <person name="Alfaro M."/>
            <person name="Sun H."/>
            <person name="Tritt A."/>
            <person name="Yoshinaga Y."/>
            <person name="Zwiers L.-H."/>
            <person name="Turgeon B."/>
            <person name="Goodwin S."/>
            <person name="Spatafora J."/>
            <person name="Crous P."/>
            <person name="Grigoriev I."/>
        </authorList>
    </citation>
    <scope>NUCLEOTIDE SEQUENCE</scope>
    <source>
        <strain evidence="6">CBS 109.77</strain>
    </source>
</reference>
<gene>
    <name evidence="6" type="ORF">K505DRAFT_354044</name>
</gene>
<dbReference type="InterPro" id="IPR050416">
    <property type="entry name" value="FAD-linked_Oxidoreductase"/>
</dbReference>
<evidence type="ECO:0000259" key="5">
    <source>
        <dbReference type="PROSITE" id="PS51387"/>
    </source>
</evidence>
<dbReference type="Pfam" id="PF01565">
    <property type="entry name" value="FAD_binding_4"/>
    <property type="match status" value="1"/>
</dbReference>
<feature type="domain" description="FAD-binding PCMH-type" evidence="5">
    <location>
        <begin position="35"/>
        <end position="273"/>
    </location>
</feature>
<evidence type="ECO:0000313" key="7">
    <source>
        <dbReference type="Proteomes" id="UP000799757"/>
    </source>
</evidence>
<dbReference type="Proteomes" id="UP000799757">
    <property type="component" value="Unassembled WGS sequence"/>
</dbReference>
<sequence>MLQDTLSQVLKEEVLQPGSEDYDKSNGSYFTLFESSVKPAFIVQPTSTQEVSNLIKKLNPLLLLQETHIAIRGTGHTPFAGSANIENGVTVDLRGLKGVSLNADKSVVEISVGETWGSVYEELEKHGLTTAGGRVGRVGVGGLVVLASGSIVHANAQENPDLWVSLRATVAFVKNETDEDTHIMSSAGYAFGHHVVTCCMYHTQGVREPPSLQPFTSIPDQLESYSTMRTGTHIDFCKEMSGFTKDGVRSFYATCTIMPDAALISEHYKAWKEAVEELKSADGFMFSLGYFPLTKALLRNSQAAGGNAMDIDPADGPLFIILLNPTWNSSDDDDRVHRVTEGLLATFRRLASAKNLLHRYIFTNYAYQKEDLFEGYGEESLMRLKEVSKKFDPDGIFQKAVPGGFKLSRAD</sequence>
<dbReference type="GO" id="GO:0016491">
    <property type="term" value="F:oxidoreductase activity"/>
    <property type="evidence" value="ECO:0007669"/>
    <property type="project" value="UniProtKB-KW"/>
</dbReference>
<dbReference type="InterPro" id="IPR006094">
    <property type="entry name" value="Oxid_FAD_bind_N"/>
</dbReference>
<accession>A0A6A6WSQ0</accession>
<dbReference type="InterPro" id="IPR016169">
    <property type="entry name" value="FAD-bd_PCMH_sub2"/>
</dbReference>
<name>A0A6A6WSQ0_9PLEO</name>
<protein>
    <submittedName>
        <fullName evidence="6">FAD-binding domain-containing protein</fullName>
    </submittedName>
</protein>
<evidence type="ECO:0000256" key="3">
    <source>
        <dbReference type="ARBA" id="ARBA00022827"/>
    </source>
</evidence>
<dbReference type="PANTHER" id="PTHR42973">
    <property type="entry name" value="BINDING OXIDOREDUCTASE, PUTATIVE (AFU_ORTHOLOGUE AFUA_1G17690)-RELATED"/>
    <property type="match status" value="1"/>
</dbReference>
<dbReference type="Gene3D" id="3.30.465.10">
    <property type="match status" value="1"/>
</dbReference>
<dbReference type="SUPFAM" id="SSF56176">
    <property type="entry name" value="FAD-binding/transporter-associated domain-like"/>
    <property type="match status" value="1"/>
</dbReference>
<keyword evidence="4" id="KW-0560">Oxidoreductase</keyword>
<evidence type="ECO:0000313" key="6">
    <source>
        <dbReference type="EMBL" id="KAF2787102.1"/>
    </source>
</evidence>
<dbReference type="PROSITE" id="PS51387">
    <property type="entry name" value="FAD_PCMH"/>
    <property type="match status" value="1"/>
</dbReference>
<comment type="similarity">
    <text evidence="1">Belongs to the oxygen-dependent FAD-linked oxidoreductase family.</text>
</comment>
<dbReference type="GO" id="GO:0071949">
    <property type="term" value="F:FAD binding"/>
    <property type="evidence" value="ECO:0007669"/>
    <property type="project" value="InterPro"/>
</dbReference>
<evidence type="ECO:0000256" key="2">
    <source>
        <dbReference type="ARBA" id="ARBA00022630"/>
    </source>
</evidence>
<keyword evidence="2" id="KW-0285">Flavoprotein</keyword>
<dbReference type="OrthoDB" id="2151789at2759"/>
<dbReference type="EMBL" id="MU002360">
    <property type="protein sequence ID" value="KAF2787102.1"/>
    <property type="molecule type" value="Genomic_DNA"/>
</dbReference>
<dbReference type="InterPro" id="IPR016166">
    <property type="entry name" value="FAD-bd_PCMH"/>
</dbReference>